<name>A0A2I1R1E4_9ACTN</name>
<proteinExistence type="predicted"/>
<accession>A0A2I1R1E4</accession>
<organism evidence="1 2">
    <name type="scientific">Gordonia terrae</name>
    <dbReference type="NCBI Taxonomy" id="2055"/>
    <lineage>
        <taxon>Bacteria</taxon>
        <taxon>Bacillati</taxon>
        <taxon>Actinomycetota</taxon>
        <taxon>Actinomycetes</taxon>
        <taxon>Mycobacteriales</taxon>
        <taxon>Gordoniaceae</taxon>
        <taxon>Gordonia</taxon>
    </lineage>
</organism>
<protein>
    <submittedName>
        <fullName evidence="1">Uncharacterized protein</fullName>
    </submittedName>
</protein>
<comment type="caution">
    <text evidence="1">The sequence shown here is derived from an EMBL/GenBank/DDBJ whole genome shotgun (WGS) entry which is preliminary data.</text>
</comment>
<dbReference type="AlphaFoldDB" id="A0A2I1R1E4"/>
<sequence length="116" mass="12970">MTVAPLTFKPGRALTVIQHHEGWIGDHHFCTTQEYWYSERTTAPPRTPGRLELHHRHRRLTADLHMEFSATSNVDERIPVTTHITWFAHHIGAPPAGGDPGVQVRTGNRLPAAVAA</sequence>
<gene>
    <name evidence="1" type="ORF">CYJ73_24365</name>
</gene>
<evidence type="ECO:0000313" key="1">
    <source>
        <dbReference type="EMBL" id="PKZ62956.1"/>
    </source>
</evidence>
<dbReference type="EMBL" id="PKJC01000037">
    <property type="protein sequence ID" value="PKZ62956.1"/>
    <property type="molecule type" value="Genomic_DNA"/>
</dbReference>
<dbReference type="Proteomes" id="UP000234662">
    <property type="component" value="Unassembled WGS sequence"/>
</dbReference>
<reference evidence="1 2" key="1">
    <citation type="submission" date="2017-12" db="EMBL/GenBank/DDBJ databases">
        <title>Phylogenetic diversity of female urinary microbiome.</title>
        <authorList>
            <person name="Thomas-White K."/>
            <person name="Wolfe A.J."/>
        </authorList>
    </citation>
    <scope>NUCLEOTIDE SEQUENCE [LARGE SCALE GENOMIC DNA]</scope>
    <source>
        <strain evidence="1 2">UMB0777</strain>
    </source>
</reference>
<evidence type="ECO:0000313" key="2">
    <source>
        <dbReference type="Proteomes" id="UP000234662"/>
    </source>
</evidence>